<feature type="binding site" evidence="7">
    <location>
        <begin position="334"/>
        <end position="341"/>
    </location>
    <ligand>
        <name>ATP</name>
        <dbReference type="ChEBI" id="CHEBI:30616"/>
    </ligand>
</feature>
<evidence type="ECO:0000256" key="1">
    <source>
        <dbReference type="ARBA" id="ARBA00022730"/>
    </source>
</evidence>
<dbReference type="InterPro" id="IPR000432">
    <property type="entry name" value="DNA_mismatch_repair_MutS_C"/>
</dbReference>
<dbReference type="InterPro" id="IPR005747">
    <property type="entry name" value="MutS2"/>
</dbReference>
<dbReference type="GO" id="GO:0140664">
    <property type="term" value="F:ATP-dependent DNA damage sensor activity"/>
    <property type="evidence" value="ECO:0007669"/>
    <property type="project" value="InterPro"/>
</dbReference>
<reference evidence="10 11" key="1">
    <citation type="submission" date="2019-07" db="EMBL/GenBank/DDBJ databases">
        <title>Characterization of Brevibacillus brevis HK544, as a potential biocontrol agent.</title>
        <authorList>
            <person name="Kim H."/>
        </authorList>
    </citation>
    <scope>NUCLEOTIDE SEQUENCE [LARGE SCALE GENOMIC DNA]</scope>
    <source>
        <strain evidence="10 11">HK544</strain>
    </source>
</reference>
<dbReference type="GO" id="GO:0043023">
    <property type="term" value="F:ribosomal large subunit binding"/>
    <property type="evidence" value="ECO:0007669"/>
    <property type="project" value="UniProtKB-UniRule"/>
</dbReference>
<dbReference type="Proteomes" id="UP000317713">
    <property type="component" value="Chromosome"/>
</dbReference>
<dbReference type="InterPro" id="IPR007696">
    <property type="entry name" value="DNA_mismatch_repair_MutS_core"/>
</dbReference>
<dbReference type="InterPro" id="IPR036187">
    <property type="entry name" value="DNA_mismatch_repair_MutS_sf"/>
</dbReference>
<evidence type="ECO:0000256" key="7">
    <source>
        <dbReference type="HAMAP-Rule" id="MF_00092"/>
    </source>
</evidence>
<dbReference type="GO" id="GO:0005524">
    <property type="term" value="F:ATP binding"/>
    <property type="evidence" value="ECO:0007669"/>
    <property type="project" value="UniProtKB-UniRule"/>
</dbReference>
<evidence type="ECO:0000313" key="10">
    <source>
        <dbReference type="EMBL" id="QDS35280.1"/>
    </source>
</evidence>
<dbReference type="InterPro" id="IPR002625">
    <property type="entry name" value="Smr_dom"/>
</dbReference>
<evidence type="ECO:0000313" key="11">
    <source>
        <dbReference type="Proteomes" id="UP000317713"/>
    </source>
</evidence>
<name>A0A517I8Q8_BREBE</name>
<dbReference type="PROSITE" id="PS50828">
    <property type="entry name" value="SMR"/>
    <property type="match status" value="1"/>
</dbReference>
<comment type="function">
    <text evidence="7">Acts as a ribosome collision sensor, splitting the ribosome into its 2 subunits. Detects stalled/collided 70S ribosomes which it binds and splits by an ATP-hydrolysis driven conformational change. Acts upstream of the ribosome quality control system (RQC), a ribosome-associated complex that mediates the extraction of incompletely synthesized nascent chains from stalled ribosomes and their subsequent degradation. Probably generates substrates for RQC.</text>
</comment>
<dbReference type="SUPFAM" id="SSF160443">
    <property type="entry name" value="SMR domain-like"/>
    <property type="match status" value="1"/>
</dbReference>
<dbReference type="FunFam" id="3.40.50.300:FF:000830">
    <property type="entry name" value="Endonuclease MutS2"/>
    <property type="match status" value="1"/>
</dbReference>
<comment type="subunit">
    <text evidence="7">Homodimer. Binds to stalled ribosomes, contacting rRNA.</text>
</comment>
<dbReference type="Gene3D" id="3.30.1370.110">
    <property type="match status" value="1"/>
</dbReference>
<evidence type="ECO:0000259" key="9">
    <source>
        <dbReference type="PROSITE" id="PS50828"/>
    </source>
</evidence>
<dbReference type="Pfam" id="PF00488">
    <property type="entry name" value="MutS_V"/>
    <property type="match status" value="1"/>
</dbReference>
<comment type="similarity">
    <text evidence="7">Belongs to the DNA mismatch repair MutS family. MutS2 subfamily.</text>
</comment>
<dbReference type="GO" id="GO:0030983">
    <property type="term" value="F:mismatched DNA binding"/>
    <property type="evidence" value="ECO:0007669"/>
    <property type="project" value="InterPro"/>
</dbReference>
<dbReference type="AlphaFoldDB" id="A0A517I8Q8"/>
<organism evidence="10 11">
    <name type="scientific">Brevibacillus brevis</name>
    <name type="common">Bacillus brevis</name>
    <dbReference type="NCBI Taxonomy" id="1393"/>
    <lineage>
        <taxon>Bacteria</taxon>
        <taxon>Bacillati</taxon>
        <taxon>Bacillota</taxon>
        <taxon>Bacilli</taxon>
        <taxon>Bacillales</taxon>
        <taxon>Paenibacillaceae</taxon>
        <taxon>Brevibacillus</taxon>
    </lineage>
</organism>
<evidence type="ECO:0000256" key="4">
    <source>
        <dbReference type="ARBA" id="ARBA00022840"/>
    </source>
</evidence>
<keyword evidence="2 7" id="KW-0547">Nucleotide-binding</keyword>
<dbReference type="NCBIfam" id="TIGR01069">
    <property type="entry name" value="mutS2"/>
    <property type="match status" value="1"/>
</dbReference>
<dbReference type="PANTHER" id="PTHR48466">
    <property type="entry name" value="OS10G0509000 PROTEIN-RELATED"/>
    <property type="match status" value="1"/>
</dbReference>
<feature type="domain" description="Smr" evidence="9">
    <location>
        <begin position="710"/>
        <end position="785"/>
    </location>
</feature>
<dbReference type="Pfam" id="PF01713">
    <property type="entry name" value="Smr"/>
    <property type="match status" value="1"/>
</dbReference>
<keyword evidence="3 7" id="KW-0378">Hydrolase</keyword>
<dbReference type="EMBL" id="CP042161">
    <property type="protein sequence ID" value="QDS35280.1"/>
    <property type="molecule type" value="Genomic_DNA"/>
</dbReference>
<dbReference type="HAMAP" id="MF_00092">
    <property type="entry name" value="MutS2"/>
    <property type="match status" value="1"/>
</dbReference>
<dbReference type="EC" id="3.6.4.-" evidence="7"/>
<dbReference type="EC" id="3.1.-.-" evidence="7"/>
<dbReference type="SUPFAM" id="SSF48334">
    <property type="entry name" value="DNA repair protein MutS, domain III"/>
    <property type="match status" value="1"/>
</dbReference>
<dbReference type="InterPro" id="IPR036063">
    <property type="entry name" value="Smr_dom_sf"/>
</dbReference>
<sequence>MEQRVLRTLEYDKIVALLIDKASCTYGKEKASELIPFLRLDEVITAQQGTEQAATVLRLKGSVPLGGIRDIRGPVQRARLNAMLAPMELLDIASTVMAGRRLKTFLLDMCEDHELPLLQQQAERIEGLRELETEIRRCVDDNGDILDSASLELRQVRQEIRQLESRIREKLDQMTRSSTYQKMLMENIVTIRGDRFVIPVKQEYRSVFGGIVHDQSASGATLFIEPEVIVEMNNKLRELRLREEREVERILYVLTEQVSFAVEALIENTEALTELDFMFAKAQLAWSMKAICPRINDRGYVNMRKARHPLIPREVVVPVDVELGGEFQAIVVTGPNTGGKTVSLKTIGLLSLMTMAGLHIPAEEESEMTVFSSVFADIGDEQSIEQSLSTFSSHMTNIIQILAKMDDKSLVLFDELGAGTDPTEGAALAMSIIDHVIDSGARLVATTHYSELKAYAYDRPEVINASVEFDVQTLRPTYRLLIGVPGRSNAFAIARRLGLPEHIIDVARGSISEEDNQVESMIASLERNRKSAEADRLVAKAAREEAEELRRQLEEERAQFAEEKNKRMERAEDEARIAVQLAKEEAETIIRELREMMAEGMEIKEHRLIDAKKRLGNAVLELEKEKVKKPAKAVRATQIKVGDEVMVTSFGQKGTVLEKVNNEEFLVQIGIMKMKVKRDDMHVQNSIQQKPQAAPYTSVKRRSDNIKMDLDLRGYNVEDSIREIDQFLDDALLAGLHSVSIIHGHGTGVLRKGVHEYLRSHRNVKSFRLGGQGEGGVGATIAELK</sequence>
<dbReference type="SMART" id="SM00463">
    <property type="entry name" value="SMR"/>
    <property type="match status" value="1"/>
</dbReference>
<dbReference type="GO" id="GO:0045910">
    <property type="term" value="P:negative regulation of DNA recombination"/>
    <property type="evidence" value="ECO:0007669"/>
    <property type="project" value="InterPro"/>
</dbReference>
<dbReference type="PANTHER" id="PTHR48466:SF2">
    <property type="entry name" value="OS10G0509000 PROTEIN"/>
    <property type="match status" value="1"/>
</dbReference>
<protein>
    <recommendedName>
        <fullName evidence="7">Endonuclease MutS2</fullName>
        <ecNumber evidence="7">3.1.-.-</ecNumber>
    </recommendedName>
    <alternativeName>
        <fullName evidence="7">Ribosome-associated protein quality control-upstream factor</fullName>
        <shortName evidence="7">RQC-upstream factor</shortName>
        <shortName evidence="7">RqcU</shortName>
        <ecNumber evidence="7">3.6.4.-</ecNumber>
    </alternativeName>
</protein>
<dbReference type="InterPro" id="IPR045076">
    <property type="entry name" value="MutS"/>
</dbReference>
<accession>A0A517I8Q8</accession>
<dbReference type="SUPFAM" id="SSF52540">
    <property type="entry name" value="P-loop containing nucleoside triphosphate hydrolases"/>
    <property type="match status" value="1"/>
</dbReference>
<gene>
    <name evidence="7" type="primary">mutS2</name>
    <name evidence="7" type="synonym">rqcU</name>
    <name evidence="10" type="ORF">FPS98_15410</name>
</gene>
<dbReference type="PIRSF" id="PIRSF005814">
    <property type="entry name" value="MutS_YshD"/>
    <property type="match status" value="1"/>
</dbReference>
<keyword evidence="4 7" id="KW-0067">ATP-binding</keyword>
<evidence type="ECO:0000256" key="8">
    <source>
        <dbReference type="SAM" id="Coils"/>
    </source>
</evidence>
<keyword evidence="1 7" id="KW-0699">rRNA-binding</keyword>
<dbReference type="RefSeq" id="WP_144616927.1">
    <property type="nucleotide sequence ID" value="NZ_CP042161.1"/>
</dbReference>
<dbReference type="GO" id="GO:0016887">
    <property type="term" value="F:ATP hydrolysis activity"/>
    <property type="evidence" value="ECO:0007669"/>
    <property type="project" value="InterPro"/>
</dbReference>
<evidence type="ECO:0000256" key="6">
    <source>
        <dbReference type="ARBA" id="ARBA00023125"/>
    </source>
</evidence>
<dbReference type="GO" id="GO:0072344">
    <property type="term" value="P:rescue of stalled ribosome"/>
    <property type="evidence" value="ECO:0007669"/>
    <property type="project" value="UniProtKB-UniRule"/>
</dbReference>
<dbReference type="GO" id="GO:0004519">
    <property type="term" value="F:endonuclease activity"/>
    <property type="evidence" value="ECO:0007669"/>
    <property type="project" value="UniProtKB-UniRule"/>
</dbReference>
<dbReference type="GO" id="GO:0019843">
    <property type="term" value="F:rRNA binding"/>
    <property type="evidence" value="ECO:0007669"/>
    <property type="project" value="UniProtKB-UniRule"/>
</dbReference>
<dbReference type="PROSITE" id="PS00486">
    <property type="entry name" value="DNA_MISMATCH_REPAIR_2"/>
    <property type="match status" value="1"/>
</dbReference>
<dbReference type="CDD" id="cd03280">
    <property type="entry name" value="ABC_MutS2"/>
    <property type="match status" value="1"/>
</dbReference>
<feature type="coiled-coil region" evidence="8">
    <location>
        <begin position="515"/>
        <end position="599"/>
    </location>
</feature>
<feature type="coiled-coil region" evidence="8">
    <location>
        <begin position="146"/>
        <end position="173"/>
    </location>
</feature>
<evidence type="ECO:0000256" key="5">
    <source>
        <dbReference type="ARBA" id="ARBA00022884"/>
    </source>
</evidence>
<dbReference type="InterPro" id="IPR046893">
    <property type="entry name" value="MSSS"/>
</dbReference>
<dbReference type="Pfam" id="PF20297">
    <property type="entry name" value="MSSS"/>
    <property type="match status" value="1"/>
</dbReference>
<keyword evidence="8" id="KW-0175">Coiled coil</keyword>
<dbReference type="SMART" id="SM00533">
    <property type="entry name" value="MUTSd"/>
    <property type="match status" value="1"/>
</dbReference>
<keyword evidence="7 10" id="KW-0255">Endonuclease</keyword>
<proteinExistence type="inferred from homology"/>
<keyword evidence="7" id="KW-0540">Nuclease</keyword>
<evidence type="ECO:0000256" key="3">
    <source>
        <dbReference type="ARBA" id="ARBA00022801"/>
    </source>
</evidence>
<evidence type="ECO:0000256" key="2">
    <source>
        <dbReference type="ARBA" id="ARBA00022741"/>
    </source>
</evidence>
<dbReference type="InterPro" id="IPR027417">
    <property type="entry name" value="P-loop_NTPase"/>
</dbReference>
<dbReference type="SMART" id="SM00534">
    <property type="entry name" value="MUTSac"/>
    <property type="match status" value="1"/>
</dbReference>
<keyword evidence="5 7" id="KW-0694">RNA-binding</keyword>
<dbReference type="GO" id="GO:0006298">
    <property type="term" value="P:mismatch repair"/>
    <property type="evidence" value="ECO:0007669"/>
    <property type="project" value="InterPro"/>
</dbReference>
<comment type="function">
    <text evidence="7">Endonuclease that is involved in the suppression of homologous recombination and thus may have a key role in the control of bacterial genetic diversity.</text>
</comment>
<dbReference type="Gene3D" id="3.40.50.300">
    <property type="entry name" value="P-loop containing nucleotide triphosphate hydrolases"/>
    <property type="match status" value="1"/>
</dbReference>
<keyword evidence="6 7" id="KW-0238">DNA-binding</keyword>